<dbReference type="RefSeq" id="WP_203528525.1">
    <property type="nucleotide sequence ID" value="NZ_CP083374.1"/>
</dbReference>
<comment type="caution">
    <text evidence="1">The sequence shown here is derived from an EMBL/GenBank/DDBJ whole genome shotgun (WGS) entry which is preliminary data.</text>
</comment>
<accession>A0AAW4FNU5</accession>
<evidence type="ECO:0000313" key="2">
    <source>
        <dbReference type="Proteomes" id="UP000744980"/>
    </source>
</evidence>
<sequence length="67" mass="7114">MTVIVVEKLQATGSPTTLAQLVEITGLARNVTAQTLDPLIQRGPASAMPSSVRSDINRLSKWAIALI</sequence>
<reference evidence="1 2" key="1">
    <citation type="submission" date="2020-01" db="EMBL/GenBank/DDBJ databases">
        <title>Draft genome assembly of Ensifer adhaerens T173.</title>
        <authorList>
            <person name="Craig J.E."/>
            <person name="Stinchcombe J.R."/>
        </authorList>
    </citation>
    <scope>NUCLEOTIDE SEQUENCE [LARGE SCALE GENOMIC DNA]</scope>
    <source>
        <strain evidence="1 2">T173</strain>
    </source>
</reference>
<keyword evidence="2" id="KW-1185">Reference proteome</keyword>
<gene>
    <name evidence="1" type="ORF">GFB56_19510</name>
</gene>
<proteinExistence type="predicted"/>
<name>A0AAW4FNU5_9HYPH</name>
<protein>
    <submittedName>
        <fullName evidence="1">Uncharacterized protein</fullName>
    </submittedName>
</protein>
<organism evidence="1 2">
    <name type="scientific">Ensifer canadensis</name>
    <dbReference type="NCBI Taxonomy" id="555315"/>
    <lineage>
        <taxon>Bacteria</taxon>
        <taxon>Pseudomonadati</taxon>
        <taxon>Pseudomonadota</taxon>
        <taxon>Alphaproteobacteria</taxon>
        <taxon>Hyphomicrobiales</taxon>
        <taxon>Rhizobiaceae</taxon>
        <taxon>Sinorhizobium/Ensifer group</taxon>
        <taxon>Ensifer</taxon>
    </lineage>
</organism>
<dbReference type="EMBL" id="WXFA01000012">
    <property type="protein sequence ID" value="MBM3092971.1"/>
    <property type="molecule type" value="Genomic_DNA"/>
</dbReference>
<dbReference type="AlphaFoldDB" id="A0AAW4FNU5"/>
<dbReference type="Proteomes" id="UP000744980">
    <property type="component" value="Unassembled WGS sequence"/>
</dbReference>
<evidence type="ECO:0000313" key="1">
    <source>
        <dbReference type="EMBL" id="MBM3092971.1"/>
    </source>
</evidence>